<sequence>MKFFLFLLLCFLCQDAFSQIDSSFVKALKALDTADILKADTLPPPDDAFTKKIKVLKNERKGLTTENIIRMKLMEEQQKDKVHSKEFYIELQREITTGKTGQLLENSFVNLYRKRFTEREVDDLINFYKSSAGKKMDNEFILLMVQSVKGAEQLLKIAGKNVEMRLKK</sequence>
<keyword evidence="4" id="KW-1185">Reference proteome</keyword>
<keyword evidence="1" id="KW-0732">Signal</keyword>
<evidence type="ECO:0000313" key="4">
    <source>
        <dbReference type="Proteomes" id="UP000184048"/>
    </source>
</evidence>
<evidence type="ECO:0000259" key="2">
    <source>
        <dbReference type="Pfam" id="PF09832"/>
    </source>
</evidence>
<dbReference type="STRING" id="1121884.SAMN02745131_03287"/>
<dbReference type="OrthoDB" id="1143459at2"/>
<feature type="domain" description="DUF2059" evidence="2">
    <location>
        <begin position="104"/>
        <end position="153"/>
    </location>
</feature>
<evidence type="ECO:0000256" key="1">
    <source>
        <dbReference type="SAM" id="SignalP"/>
    </source>
</evidence>
<name>A0A1M5DLQ2_9BACT</name>
<reference evidence="3 4" key="1">
    <citation type="submission" date="2016-11" db="EMBL/GenBank/DDBJ databases">
        <authorList>
            <person name="Jaros S."/>
            <person name="Januszkiewicz K."/>
            <person name="Wedrychowicz H."/>
        </authorList>
    </citation>
    <scope>NUCLEOTIDE SEQUENCE [LARGE SCALE GENOMIC DNA]</scope>
    <source>
        <strain evidence="3 4">DSM 18119</strain>
    </source>
</reference>
<organism evidence="3 4">
    <name type="scientific">Flavisolibacter ginsengisoli DSM 18119</name>
    <dbReference type="NCBI Taxonomy" id="1121884"/>
    <lineage>
        <taxon>Bacteria</taxon>
        <taxon>Pseudomonadati</taxon>
        <taxon>Bacteroidota</taxon>
        <taxon>Chitinophagia</taxon>
        <taxon>Chitinophagales</taxon>
        <taxon>Chitinophagaceae</taxon>
        <taxon>Flavisolibacter</taxon>
    </lineage>
</organism>
<dbReference type="Pfam" id="PF09832">
    <property type="entry name" value="DUF2059"/>
    <property type="match status" value="1"/>
</dbReference>
<gene>
    <name evidence="3" type="ORF">SAMN02745131_03287</name>
</gene>
<protein>
    <recommendedName>
        <fullName evidence="2">DUF2059 domain-containing protein</fullName>
    </recommendedName>
</protein>
<evidence type="ECO:0000313" key="3">
    <source>
        <dbReference type="EMBL" id="SHF67948.1"/>
    </source>
</evidence>
<dbReference type="RefSeq" id="WP_072836423.1">
    <property type="nucleotide sequence ID" value="NZ_FQUU01000015.1"/>
</dbReference>
<dbReference type="AlphaFoldDB" id="A0A1M5DLQ2"/>
<proteinExistence type="predicted"/>
<feature type="signal peptide" evidence="1">
    <location>
        <begin position="1"/>
        <end position="18"/>
    </location>
</feature>
<accession>A0A1M5DLQ2</accession>
<dbReference type="InterPro" id="IPR018637">
    <property type="entry name" value="DUF2059"/>
</dbReference>
<dbReference type="Proteomes" id="UP000184048">
    <property type="component" value="Unassembled WGS sequence"/>
</dbReference>
<dbReference type="EMBL" id="FQUU01000015">
    <property type="protein sequence ID" value="SHF67948.1"/>
    <property type="molecule type" value="Genomic_DNA"/>
</dbReference>
<feature type="chain" id="PRO_5011979496" description="DUF2059 domain-containing protein" evidence="1">
    <location>
        <begin position="19"/>
        <end position="168"/>
    </location>
</feature>